<evidence type="ECO:0000313" key="3">
    <source>
        <dbReference type="Proteomes" id="UP000237968"/>
    </source>
</evidence>
<organism evidence="2 3">
    <name type="scientific">Enhygromyxa salina</name>
    <dbReference type="NCBI Taxonomy" id="215803"/>
    <lineage>
        <taxon>Bacteria</taxon>
        <taxon>Pseudomonadati</taxon>
        <taxon>Myxococcota</taxon>
        <taxon>Polyangia</taxon>
        <taxon>Nannocystales</taxon>
        <taxon>Nannocystaceae</taxon>
        <taxon>Enhygromyxa</taxon>
    </lineage>
</organism>
<gene>
    <name evidence="2" type="ORF">ENSA5_16280</name>
</gene>
<protein>
    <submittedName>
        <fullName evidence="2">Uncharacterized protein</fullName>
    </submittedName>
</protein>
<dbReference type="Proteomes" id="UP000237968">
    <property type="component" value="Unassembled WGS sequence"/>
</dbReference>
<proteinExistence type="predicted"/>
<dbReference type="EMBL" id="PVNK01000086">
    <property type="protein sequence ID" value="PRQ03422.1"/>
    <property type="molecule type" value="Genomic_DNA"/>
</dbReference>
<feature type="compositionally biased region" description="Basic and acidic residues" evidence="1">
    <location>
        <begin position="13"/>
        <end position="22"/>
    </location>
</feature>
<sequence length="68" mass="7651">MSRGNEALGRPRPAIEKARRVGEPCSSGGPPGGVYLWVWVWKPSFELREFRAGVETTHNRCHGEPRYA</sequence>
<accession>A0A2S9YEG1</accession>
<evidence type="ECO:0000256" key="1">
    <source>
        <dbReference type="SAM" id="MobiDB-lite"/>
    </source>
</evidence>
<keyword evidence="3" id="KW-1185">Reference proteome</keyword>
<evidence type="ECO:0000313" key="2">
    <source>
        <dbReference type="EMBL" id="PRQ03422.1"/>
    </source>
</evidence>
<reference evidence="2 3" key="1">
    <citation type="submission" date="2018-03" db="EMBL/GenBank/DDBJ databases">
        <title>Draft Genome Sequences of the Obligatory Marine Myxobacteria Enhygromyxa salina SWB005.</title>
        <authorList>
            <person name="Poehlein A."/>
            <person name="Moghaddam J.A."/>
            <person name="Harms H."/>
            <person name="Alanjari M."/>
            <person name="Koenig G.M."/>
            <person name="Daniel R."/>
            <person name="Schaeberle T.F."/>
        </authorList>
    </citation>
    <scope>NUCLEOTIDE SEQUENCE [LARGE SCALE GENOMIC DNA]</scope>
    <source>
        <strain evidence="2 3">SWB005</strain>
    </source>
</reference>
<name>A0A2S9YEG1_9BACT</name>
<feature type="region of interest" description="Disordered" evidence="1">
    <location>
        <begin position="1"/>
        <end position="27"/>
    </location>
</feature>
<comment type="caution">
    <text evidence="2">The sequence shown here is derived from an EMBL/GenBank/DDBJ whole genome shotgun (WGS) entry which is preliminary data.</text>
</comment>
<dbReference type="AlphaFoldDB" id="A0A2S9YEG1"/>